<protein>
    <recommendedName>
        <fullName evidence="3">Molecular chaperone Hsp90</fullName>
    </recommendedName>
</protein>
<evidence type="ECO:0000313" key="1">
    <source>
        <dbReference type="EMBL" id="TQJ02890.1"/>
    </source>
</evidence>
<dbReference type="SUPFAM" id="SSF55874">
    <property type="entry name" value="ATPase domain of HSP90 chaperone/DNA topoisomerase II/histidine kinase"/>
    <property type="match status" value="1"/>
</dbReference>
<dbReference type="AlphaFoldDB" id="A0A542DIK0"/>
<organism evidence="1 2">
    <name type="scientific">Amycolatopsis cihanbeyliensis</name>
    <dbReference type="NCBI Taxonomy" id="1128664"/>
    <lineage>
        <taxon>Bacteria</taxon>
        <taxon>Bacillati</taxon>
        <taxon>Actinomycetota</taxon>
        <taxon>Actinomycetes</taxon>
        <taxon>Pseudonocardiales</taxon>
        <taxon>Pseudonocardiaceae</taxon>
        <taxon>Amycolatopsis</taxon>
    </lineage>
</organism>
<name>A0A542DIK0_AMYCI</name>
<dbReference type="RefSeq" id="WP_141998228.1">
    <property type="nucleotide sequence ID" value="NZ_VFML01000001.1"/>
</dbReference>
<dbReference type="InterPro" id="IPR036890">
    <property type="entry name" value="HATPase_C_sf"/>
</dbReference>
<reference evidence="1 2" key="1">
    <citation type="submission" date="2019-06" db="EMBL/GenBank/DDBJ databases">
        <title>Sequencing the genomes of 1000 actinobacteria strains.</title>
        <authorList>
            <person name="Klenk H.-P."/>
        </authorList>
    </citation>
    <scope>NUCLEOTIDE SEQUENCE [LARGE SCALE GENOMIC DNA]</scope>
    <source>
        <strain evidence="1 2">DSM 45679</strain>
    </source>
</reference>
<dbReference type="OrthoDB" id="3201966at2"/>
<comment type="caution">
    <text evidence="1">The sequence shown here is derived from an EMBL/GenBank/DDBJ whole genome shotgun (WGS) entry which is preliminary data.</text>
</comment>
<accession>A0A542DIK0</accession>
<sequence>MHPRAAEPAESFGIDGLRSSVLRAWRDSPTRFTEDTNAEHDLRVGGYRDRLLVELAQNAADAAALAGTPGRLRVTLAGRELRVANTGAPLDAAGVAALASLRASAKPEGRTVGRFGVGFAAVLAVCTEPRVVSRDGGVAFSAARTVAATGADGAVPVLRLPWPLPPGEPPPPEGFDTEVRLPLAEGVDTAGLVDRLAAEVPELLLALPWLGAIEVEGKEWRRTDFGAGLLELTGPDGTTLRWLTHAVPGAAARWALPVDEAGVPRPLEADVLHAPTPTDERLSLPARLIATLPIEPSRRRVLPGEAATAVLESAARGYPELVRAVAPEHRLALVPAAGFPLSEVDESVRELVRAALRADPWLPAASGGPDLPGGRARLLEADAPDLVEPLAEVLPGLVAAPLCGHPRARVAARVGATPVGTAELIEAVTGIARPVGWWYRLYGALLAAVDGGRLALDELGALPVPLVDGRTLPGPRGALLADTGTGLPGLLSEVDIVGLRVVHPEAAHPLLERLGARKAGPADLLAAPELREAVERSLADALSGMDTGPLAEVLLRLVSESGPGAAGGLAGLALPGESGWRRAEELVLPGAELLEVLDPEALGPDAPLEVLDAEFAGRWPAEVLAGVGVLDSFTVLTDEEPAGPEHDLPEEADWWDAVAPCRVHAVRDLDLVADDAWPAALRLLAASPDTWRALTEPGGHTGWWIARYALLAGRAPAQWRLPEATALAGLYDPVPDLGVRADLLRAAGVLAELVIADAADAAELLDRLGDPERAVAPGPAARAHAALADAELPLPELDPPERVRTLEGAVADAERAMVLDRPWLAAVLPARRLVAVPGWDRAGRLAELLDLPAASECVAAVPPADGEYVDWAELGAVRLAAELLALELPAGGVVVHDRLTVTVEGQPHEVTWWCAEHPHAEDSSAGLANALAWAADRWPDRHLLAALLDDPTATTLLT</sequence>
<evidence type="ECO:0000313" key="2">
    <source>
        <dbReference type="Proteomes" id="UP000320876"/>
    </source>
</evidence>
<dbReference type="EMBL" id="VFML01000001">
    <property type="protein sequence ID" value="TQJ02890.1"/>
    <property type="molecule type" value="Genomic_DNA"/>
</dbReference>
<proteinExistence type="predicted"/>
<evidence type="ECO:0008006" key="3">
    <source>
        <dbReference type="Google" id="ProtNLM"/>
    </source>
</evidence>
<keyword evidence="2" id="KW-1185">Reference proteome</keyword>
<dbReference type="NCBIfam" id="NF047352">
    <property type="entry name" value="P_loop_sacsin"/>
    <property type="match status" value="1"/>
</dbReference>
<dbReference type="Proteomes" id="UP000320876">
    <property type="component" value="Unassembled WGS sequence"/>
</dbReference>
<gene>
    <name evidence="1" type="ORF">FB471_2640</name>
</gene>